<dbReference type="AlphaFoldDB" id="A0A1R1S880"/>
<evidence type="ECO:0000313" key="3">
    <source>
        <dbReference type="Proteomes" id="UP000186168"/>
    </source>
</evidence>
<comment type="caution">
    <text evidence="2">The sequence shown here is derived from an EMBL/GenBank/DDBJ whole genome shotgun (WGS) entry which is preliminary data.</text>
</comment>
<dbReference type="Proteomes" id="UP000186168">
    <property type="component" value="Unassembled WGS sequence"/>
</dbReference>
<dbReference type="PANTHER" id="PTHR30448:SF0">
    <property type="entry name" value="RNASE ADAPTER PROTEIN RAPZ"/>
    <property type="match status" value="1"/>
</dbReference>
<proteinExistence type="predicted"/>
<dbReference type="InterPro" id="IPR005337">
    <property type="entry name" value="RapZ-like"/>
</dbReference>
<protein>
    <submittedName>
        <fullName evidence="2">Putative P-loop ATPase protein</fullName>
    </submittedName>
</protein>
<dbReference type="PANTHER" id="PTHR30448">
    <property type="entry name" value="RNASE ADAPTER PROTEIN RAPZ"/>
    <property type="match status" value="1"/>
</dbReference>
<dbReference type="Pfam" id="PF22740">
    <property type="entry name" value="PapZ_C"/>
    <property type="match status" value="1"/>
</dbReference>
<dbReference type="EMBL" id="ASQP01000469">
    <property type="protein sequence ID" value="OMI34422.1"/>
    <property type="molecule type" value="Genomic_DNA"/>
</dbReference>
<keyword evidence="3" id="KW-1185">Reference proteome</keyword>
<evidence type="ECO:0000259" key="1">
    <source>
        <dbReference type="Pfam" id="PF22740"/>
    </source>
</evidence>
<dbReference type="InterPro" id="IPR053931">
    <property type="entry name" value="RapZ_C"/>
</dbReference>
<gene>
    <name evidence="2" type="ORF">SPAR_36601</name>
</gene>
<reference evidence="2 3" key="1">
    <citation type="submission" date="2013-05" db="EMBL/GenBank/DDBJ databases">
        <title>Genome sequence of Streptomyces sparsogenes DSM 40356.</title>
        <authorList>
            <person name="Coyne S."/>
            <person name="Seebeck F.P."/>
        </authorList>
    </citation>
    <scope>NUCLEOTIDE SEQUENCE [LARGE SCALE GENOMIC DNA]</scope>
    <source>
        <strain evidence="2 3">DSM 40356</strain>
    </source>
</reference>
<evidence type="ECO:0000313" key="2">
    <source>
        <dbReference type="EMBL" id="OMI34422.1"/>
    </source>
</evidence>
<sequence>MTTVEIVSFDYGHAAPPEAHVILDLRQHFRDPHVNPALRYMTAEDGAVRRSVLGTAGIRPLLRATVRQVQAFAAGPSGDRIAVAVGCVGGRHRSATVAHCLARRLRRRGLEVELWHRDLARPVLERAA</sequence>
<name>A0A1R1S880_9ACTN</name>
<dbReference type="GO" id="GO:0005524">
    <property type="term" value="F:ATP binding"/>
    <property type="evidence" value="ECO:0007669"/>
    <property type="project" value="InterPro"/>
</dbReference>
<accession>A0A1R1S880</accession>
<dbReference type="GeneID" id="96746657"/>
<feature type="domain" description="RapZ C-terminal" evidence="1">
    <location>
        <begin position="3"/>
        <end position="119"/>
    </location>
</feature>
<dbReference type="RefSeq" id="WP_065966576.1">
    <property type="nucleotide sequence ID" value="NZ_ASQP01000469.1"/>
</dbReference>
<organism evidence="2 3">
    <name type="scientific">Streptomyces sparsogenes DSM 40356</name>
    <dbReference type="NCBI Taxonomy" id="1331668"/>
    <lineage>
        <taxon>Bacteria</taxon>
        <taxon>Bacillati</taxon>
        <taxon>Actinomycetota</taxon>
        <taxon>Actinomycetes</taxon>
        <taxon>Kitasatosporales</taxon>
        <taxon>Streptomycetaceae</taxon>
        <taxon>Streptomyces</taxon>
    </lineage>
</organism>